<gene>
    <name evidence="1" type="ORF">CGI_10010744</name>
</gene>
<proteinExistence type="predicted"/>
<dbReference type="EMBL" id="JH817320">
    <property type="protein sequence ID" value="EKC31629.1"/>
    <property type="molecule type" value="Genomic_DNA"/>
</dbReference>
<accession>K1QKJ5</accession>
<name>K1QKJ5_MAGGI</name>
<evidence type="ECO:0000313" key="1">
    <source>
        <dbReference type="EMBL" id="EKC31629.1"/>
    </source>
</evidence>
<protein>
    <submittedName>
        <fullName evidence="1">Uncharacterized protein</fullName>
    </submittedName>
</protein>
<organism evidence="1">
    <name type="scientific">Magallana gigas</name>
    <name type="common">Pacific oyster</name>
    <name type="synonym">Crassostrea gigas</name>
    <dbReference type="NCBI Taxonomy" id="29159"/>
    <lineage>
        <taxon>Eukaryota</taxon>
        <taxon>Metazoa</taxon>
        <taxon>Spiralia</taxon>
        <taxon>Lophotrochozoa</taxon>
        <taxon>Mollusca</taxon>
        <taxon>Bivalvia</taxon>
        <taxon>Autobranchia</taxon>
        <taxon>Pteriomorphia</taxon>
        <taxon>Ostreida</taxon>
        <taxon>Ostreoidea</taxon>
        <taxon>Ostreidae</taxon>
        <taxon>Magallana</taxon>
    </lineage>
</organism>
<reference evidence="1" key="1">
    <citation type="journal article" date="2012" name="Nature">
        <title>The oyster genome reveals stress adaptation and complexity of shell formation.</title>
        <authorList>
            <person name="Zhang G."/>
            <person name="Fang X."/>
            <person name="Guo X."/>
            <person name="Li L."/>
            <person name="Luo R."/>
            <person name="Xu F."/>
            <person name="Yang P."/>
            <person name="Zhang L."/>
            <person name="Wang X."/>
            <person name="Qi H."/>
            <person name="Xiong Z."/>
            <person name="Que H."/>
            <person name="Xie Y."/>
            <person name="Holland P.W."/>
            <person name="Paps J."/>
            <person name="Zhu Y."/>
            <person name="Wu F."/>
            <person name="Chen Y."/>
            <person name="Wang J."/>
            <person name="Peng C."/>
            <person name="Meng J."/>
            <person name="Yang L."/>
            <person name="Liu J."/>
            <person name="Wen B."/>
            <person name="Zhang N."/>
            <person name="Huang Z."/>
            <person name="Zhu Q."/>
            <person name="Feng Y."/>
            <person name="Mount A."/>
            <person name="Hedgecock D."/>
            <person name="Xu Z."/>
            <person name="Liu Y."/>
            <person name="Domazet-Loso T."/>
            <person name="Du Y."/>
            <person name="Sun X."/>
            <person name="Zhang S."/>
            <person name="Liu B."/>
            <person name="Cheng P."/>
            <person name="Jiang X."/>
            <person name="Li J."/>
            <person name="Fan D."/>
            <person name="Wang W."/>
            <person name="Fu W."/>
            <person name="Wang T."/>
            <person name="Wang B."/>
            <person name="Zhang J."/>
            <person name="Peng Z."/>
            <person name="Li Y."/>
            <person name="Li N."/>
            <person name="Wang J."/>
            <person name="Chen M."/>
            <person name="He Y."/>
            <person name="Tan F."/>
            <person name="Song X."/>
            <person name="Zheng Q."/>
            <person name="Huang R."/>
            <person name="Yang H."/>
            <person name="Du X."/>
            <person name="Chen L."/>
            <person name="Yang M."/>
            <person name="Gaffney P.M."/>
            <person name="Wang S."/>
            <person name="Luo L."/>
            <person name="She Z."/>
            <person name="Ming Y."/>
            <person name="Huang W."/>
            <person name="Zhang S."/>
            <person name="Huang B."/>
            <person name="Zhang Y."/>
            <person name="Qu T."/>
            <person name="Ni P."/>
            <person name="Miao G."/>
            <person name="Wang J."/>
            <person name="Wang Q."/>
            <person name="Steinberg C.E."/>
            <person name="Wang H."/>
            <person name="Li N."/>
            <person name="Qian L."/>
            <person name="Zhang G."/>
            <person name="Li Y."/>
            <person name="Yang H."/>
            <person name="Liu X."/>
            <person name="Wang J."/>
            <person name="Yin Y."/>
            <person name="Wang J."/>
        </authorList>
    </citation>
    <scope>NUCLEOTIDE SEQUENCE [LARGE SCALE GENOMIC DNA]</scope>
    <source>
        <strain evidence="1">05x7-T-G4-1.051#20</strain>
    </source>
</reference>
<dbReference type="AlphaFoldDB" id="K1QKJ5"/>
<sequence length="87" mass="10048">MNFSWKIDTLRNGLWPLRSPLPGWSGMMQVVQEGNNQGVPDITFLLMIDWNPSDLNCIFSTLMFVSKKASRYNRTLIITFVEILLLL</sequence>
<dbReference type="InParanoid" id="K1QKJ5"/>
<dbReference type="HOGENOM" id="CLU_2485529_0_0_1"/>